<feature type="compositionally biased region" description="Low complexity" evidence="1">
    <location>
        <begin position="511"/>
        <end position="522"/>
    </location>
</feature>
<dbReference type="InterPro" id="IPR011989">
    <property type="entry name" value="ARM-like"/>
</dbReference>
<feature type="region of interest" description="Disordered" evidence="1">
    <location>
        <begin position="1"/>
        <end position="27"/>
    </location>
</feature>
<comment type="caution">
    <text evidence="2">The sequence shown here is derived from an EMBL/GenBank/DDBJ whole genome shotgun (WGS) entry which is preliminary data.</text>
</comment>
<dbReference type="EMBL" id="CAKKNE010000001">
    <property type="protein sequence ID" value="CAH0366192.1"/>
    <property type="molecule type" value="Genomic_DNA"/>
</dbReference>
<keyword evidence="3" id="KW-1185">Reference proteome</keyword>
<accession>A0A8J2S9B7</accession>
<protein>
    <submittedName>
        <fullName evidence="2">Uncharacterized protein</fullName>
    </submittedName>
</protein>
<proteinExistence type="predicted"/>
<name>A0A8J2S9B7_9STRA</name>
<organism evidence="2 3">
    <name type="scientific">Pelagomonas calceolata</name>
    <dbReference type="NCBI Taxonomy" id="35677"/>
    <lineage>
        <taxon>Eukaryota</taxon>
        <taxon>Sar</taxon>
        <taxon>Stramenopiles</taxon>
        <taxon>Ochrophyta</taxon>
        <taxon>Pelagophyceae</taxon>
        <taxon>Pelagomonadales</taxon>
        <taxon>Pelagomonadaceae</taxon>
        <taxon>Pelagomonas</taxon>
    </lineage>
</organism>
<dbReference type="Gene3D" id="1.25.10.10">
    <property type="entry name" value="Leucine-rich Repeat Variant"/>
    <property type="match status" value="2"/>
</dbReference>
<reference evidence="2" key="1">
    <citation type="submission" date="2021-11" db="EMBL/GenBank/DDBJ databases">
        <authorList>
            <consortium name="Genoscope - CEA"/>
            <person name="William W."/>
        </authorList>
    </citation>
    <scope>NUCLEOTIDE SEQUENCE</scope>
</reference>
<evidence type="ECO:0000256" key="1">
    <source>
        <dbReference type="SAM" id="MobiDB-lite"/>
    </source>
</evidence>
<dbReference type="InterPro" id="IPR016024">
    <property type="entry name" value="ARM-type_fold"/>
</dbReference>
<evidence type="ECO:0000313" key="3">
    <source>
        <dbReference type="Proteomes" id="UP000789595"/>
    </source>
</evidence>
<sequence length="558" mass="57966">MLNPKHRAAIYGSYTDPPQEHYESEHMANSAAWRDVAPQEHDPVTILLTRFAASAADLGNGSRGDAEKGAAAKRLLPTIKALCEDPQQPSSVRAAAAGAVGGWCMRFQEIASLVSSDERLVKALGLAAAPADERGLPDDVDLATRAVAALRAVCDNSEDGVAAVSAVECVVDEAARLMTAYHRAPAQCRRDAALLIAHMASKKLIDEDTALRAAKSAACAAARLSRAPGEADAAAAAAAARALRSLTDDCGAAASVTPYAHILVPAACDGGDAMASCAALDAIRSVCVADEEARKAFLSAGAVASCTRRLVSSTEDALDASVCEVLAALCTDEAGRDAAEKEDTVRLLVDAVRKRVGLGAHRDDLLRAPGGPVDAAWSAPGGPLGAAASALQASCTDHLTNQQRAARLGGIMALVGACAAQKIDGDTKWRCCAALAAIVDGTTDHIRMLREARGAPVLAALGPNTDAEKLLQWHDRAFGKEPGRNRGARRGPDPDADFLQPDKSVAPDPPTIRAAAIAANAFKPPPPPSAKDMSAAEARILRHNNRGFDRSQQKTALW</sequence>
<dbReference type="AlphaFoldDB" id="A0A8J2S9B7"/>
<evidence type="ECO:0000313" key="2">
    <source>
        <dbReference type="EMBL" id="CAH0366192.1"/>
    </source>
</evidence>
<dbReference type="SUPFAM" id="SSF48371">
    <property type="entry name" value="ARM repeat"/>
    <property type="match status" value="1"/>
</dbReference>
<gene>
    <name evidence="2" type="ORF">PECAL_1P26690</name>
</gene>
<dbReference type="Proteomes" id="UP000789595">
    <property type="component" value="Unassembled WGS sequence"/>
</dbReference>
<feature type="region of interest" description="Disordered" evidence="1">
    <location>
        <begin position="476"/>
        <end position="558"/>
    </location>
</feature>